<dbReference type="PANTHER" id="PTHR30295:SF1">
    <property type="entry name" value="DNA PROTECTION DURING STARVATION PROTEIN"/>
    <property type="match status" value="1"/>
</dbReference>
<dbReference type="GO" id="GO:0005829">
    <property type="term" value="C:cytosol"/>
    <property type="evidence" value="ECO:0007669"/>
    <property type="project" value="TreeGrafter"/>
</dbReference>
<dbReference type="STRING" id="1410606.T478_0955"/>
<dbReference type="Pfam" id="PF00210">
    <property type="entry name" value="Ferritin"/>
    <property type="match status" value="1"/>
</dbReference>
<reference evidence="7" key="3">
    <citation type="submission" date="2016-05" db="EMBL/GenBank/DDBJ databases">
        <authorList>
            <person name="Dupont C."/>
            <person name="Santoro A."/>
        </authorList>
    </citation>
    <scope>NUCLEOTIDE SEQUENCE [LARGE SCALE GENOMIC DNA]</scope>
    <source>
        <strain evidence="7">U25</strain>
    </source>
</reference>
<dbReference type="GO" id="GO:0008199">
    <property type="term" value="F:ferric iron binding"/>
    <property type="evidence" value="ECO:0007669"/>
    <property type="project" value="InterPro"/>
</dbReference>
<dbReference type="RefSeq" id="WP_048105533.1">
    <property type="nucleotide sequence ID" value="NZ_CP007026.1"/>
</dbReference>
<dbReference type="KEGG" id="nbv:T478_0955"/>
<dbReference type="SUPFAM" id="SSF47240">
    <property type="entry name" value="Ferritin-like"/>
    <property type="match status" value="1"/>
</dbReference>
<name>A0A0A7V5P5_9ARCH</name>
<reference evidence="4 6" key="1">
    <citation type="journal article" date="2015" name="Proc. Natl. Acad. Sci. U.S.A.">
        <title>Genomic and proteomic characterization of "Candidatus Nitrosopelagicus brevis": An ammonia-oxidizing archaeon from the open ocean.</title>
        <authorList>
            <person name="Santoro A.E."/>
            <person name="Dupont C.L."/>
            <person name="Richter R.A."/>
            <person name="Craig M.T."/>
            <person name="Carini P."/>
            <person name="McIlvin M.R."/>
            <person name="Yang Y."/>
            <person name="Orsi W.D."/>
            <person name="Moran D.M."/>
            <person name="Saito M.A."/>
        </authorList>
    </citation>
    <scope>NUCLEOTIDE SEQUENCE [LARGE SCALE GENOMIC DNA]</scope>
    <source>
        <strain evidence="4">CN25</strain>
        <strain evidence="6">V2</strain>
    </source>
</reference>
<organism evidence="4 6">
    <name type="scientific">Candidatus Nitrosopelagicus brevis</name>
    <dbReference type="NCBI Taxonomy" id="1410606"/>
    <lineage>
        <taxon>Archaea</taxon>
        <taxon>Nitrososphaerota</taxon>
    </lineage>
</organism>
<dbReference type="InterPro" id="IPR008331">
    <property type="entry name" value="Ferritin_DPS_dom"/>
</dbReference>
<dbReference type="OrthoDB" id="9558at2157"/>
<proteinExistence type="predicted"/>
<protein>
    <submittedName>
        <fullName evidence="4">Ferritin-like protein</fullName>
    </submittedName>
</protein>
<evidence type="ECO:0000256" key="1">
    <source>
        <dbReference type="ARBA" id="ARBA00022434"/>
    </source>
</evidence>
<dbReference type="Proteomes" id="UP000241022">
    <property type="component" value="Unassembled WGS sequence"/>
</dbReference>
<evidence type="ECO:0000256" key="2">
    <source>
        <dbReference type="ARBA" id="ARBA00023004"/>
    </source>
</evidence>
<dbReference type="InterPro" id="IPR009040">
    <property type="entry name" value="Ferritin-like_diiron"/>
</dbReference>
<dbReference type="PANTHER" id="PTHR30295">
    <property type="entry name" value="BACTERIOFERRITIN"/>
    <property type="match status" value="1"/>
</dbReference>
<dbReference type="EMBL" id="LXWN01000001">
    <property type="protein sequence ID" value="PTL88183.1"/>
    <property type="molecule type" value="Genomic_DNA"/>
</dbReference>
<evidence type="ECO:0000313" key="4">
    <source>
        <dbReference type="EMBL" id="AJA92010.1"/>
    </source>
</evidence>
<evidence type="ECO:0000313" key="7">
    <source>
        <dbReference type="Proteomes" id="UP000241022"/>
    </source>
</evidence>
<dbReference type="GO" id="GO:0004322">
    <property type="term" value="F:ferroxidase activity"/>
    <property type="evidence" value="ECO:0007669"/>
    <property type="project" value="TreeGrafter"/>
</dbReference>
<dbReference type="GeneID" id="24816843"/>
<dbReference type="GO" id="GO:0020037">
    <property type="term" value="F:heme binding"/>
    <property type="evidence" value="ECO:0007669"/>
    <property type="project" value="TreeGrafter"/>
</dbReference>
<keyword evidence="1" id="KW-0409">Iron storage</keyword>
<evidence type="ECO:0000313" key="5">
    <source>
        <dbReference type="EMBL" id="PTL88183.1"/>
    </source>
</evidence>
<feature type="domain" description="Ferritin-like diiron" evidence="3">
    <location>
        <begin position="9"/>
        <end position="160"/>
    </location>
</feature>
<dbReference type="AlphaFoldDB" id="A0A0A7V5P5"/>
<gene>
    <name evidence="5" type="ORF">A7X95_02635</name>
    <name evidence="4" type="ORF">T478_0955</name>
</gene>
<keyword evidence="2" id="KW-0408">Iron</keyword>
<evidence type="ECO:0000313" key="6">
    <source>
        <dbReference type="Proteomes" id="UP000030944"/>
    </source>
</evidence>
<keyword evidence="7" id="KW-1185">Reference proteome</keyword>
<sequence>MGKKNIEIAGPSDGTIEMLKKAYALEMSAFHYWFYIDQYAEGLGFLHSDFYSESANDELEHAKKVALRLDQLGAKATDNPQDWAEVSGLGNLEPGKHVTLRNALEYALEFERTAIAHYNELASSTQGKDHITYHLALDLVSDEAKDEQDIEDILDKLEIS</sequence>
<dbReference type="Gene3D" id="1.20.1260.10">
    <property type="match status" value="1"/>
</dbReference>
<reference evidence="5 7" key="4">
    <citation type="submission" date="2018-04" db="EMBL/GenBank/DDBJ databases">
        <title>Transcriptomics of ammonia oxidizing archaea.</title>
        <authorList>
            <person name="Carini P."/>
        </authorList>
    </citation>
    <scope>NUCLEOTIDE SEQUENCE [LARGE SCALE GENOMIC DNA]</scope>
    <source>
        <strain evidence="5 7">U25</strain>
    </source>
</reference>
<dbReference type="PROSITE" id="PS50905">
    <property type="entry name" value="FERRITIN_LIKE"/>
    <property type="match status" value="1"/>
</dbReference>
<dbReference type="InterPro" id="IPR012347">
    <property type="entry name" value="Ferritin-like"/>
</dbReference>
<dbReference type="InterPro" id="IPR009078">
    <property type="entry name" value="Ferritin-like_SF"/>
</dbReference>
<dbReference type="GO" id="GO:0006879">
    <property type="term" value="P:intracellular iron ion homeostasis"/>
    <property type="evidence" value="ECO:0007669"/>
    <property type="project" value="UniProtKB-KW"/>
</dbReference>
<dbReference type="Proteomes" id="UP000030944">
    <property type="component" value="Chromosome"/>
</dbReference>
<evidence type="ECO:0000259" key="3">
    <source>
        <dbReference type="PROSITE" id="PS50905"/>
    </source>
</evidence>
<accession>A0A0A7V5P5</accession>
<reference evidence="5" key="2">
    <citation type="submission" date="2016-05" db="EMBL/GenBank/DDBJ databases">
        <authorList>
            <person name="Lavstsen T."/>
            <person name="Jespersen J.S."/>
        </authorList>
    </citation>
    <scope>NUCLEOTIDE SEQUENCE [LARGE SCALE GENOMIC DNA]</scope>
    <source>
        <strain evidence="5">U25</strain>
    </source>
</reference>
<dbReference type="EMBL" id="CP007026">
    <property type="protein sequence ID" value="AJA92010.1"/>
    <property type="molecule type" value="Genomic_DNA"/>
</dbReference>
<dbReference type="HOGENOM" id="CLU_104506_4_0_2"/>